<dbReference type="Gene3D" id="1.10.30.50">
    <property type="match status" value="1"/>
</dbReference>
<dbReference type="GO" id="GO:0003676">
    <property type="term" value="F:nucleic acid binding"/>
    <property type="evidence" value="ECO:0007669"/>
    <property type="project" value="InterPro"/>
</dbReference>
<dbReference type="RefSeq" id="YP_009950254.1">
    <property type="nucleotide sequence ID" value="NC_051588.1"/>
</dbReference>
<dbReference type="GO" id="GO:0004519">
    <property type="term" value="F:endonuclease activity"/>
    <property type="evidence" value="ECO:0007669"/>
    <property type="project" value="UniProtKB-KW"/>
</dbReference>
<sequence length="95" mass="10651">MTAAGGRNTTRRDRHRNTIRRGEPPCHICGCEIDYRAGHLDPRSFTIDHIVPLALGGEDTLDNLAAACRKCNRDKSDTPPADWRPPIAFVTARQW</sequence>
<proteinExistence type="predicted"/>
<dbReference type="PANTHER" id="PTHR33877:SF1">
    <property type="entry name" value="TYPE IV METHYL-DIRECTED RESTRICTION ENZYME ECOKMCRA"/>
    <property type="match status" value="1"/>
</dbReference>
<dbReference type="CDD" id="cd00085">
    <property type="entry name" value="HNHc"/>
    <property type="match status" value="1"/>
</dbReference>
<gene>
    <name evidence="2" type="primary">104</name>
    <name evidence="2" type="ORF">SEA_AMINAY_104</name>
</gene>
<keyword evidence="3" id="KW-1185">Reference proteome</keyword>
<dbReference type="InterPro" id="IPR052892">
    <property type="entry name" value="NA-targeting_endonuclease"/>
</dbReference>
<keyword evidence="2" id="KW-0255">Endonuclease</keyword>
<dbReference type="Pfam" id="PF01844">
    <property type="entry name" value="HNH"/>
    <property type="match status" value="1"/>
</dbReference>
<evidence type="ECO:0000313" key="2">
    <source>
        <dbReference type="EMBL" id="AXH46940.1"/>
    </source>
</evidence>
<accession>A0A345KV88</accession>
<dbReference type="SMART" id="SM00507">
    <property type="entry name" value="HNHc"/>
    <property type="match status" value="1"/>
</dbReference>
<dbReference type="EMBL" id="MH509442">
    <property type="protein sequence ID" value="AXH46940.1"/>
    <property type="molecule type" value="Genomic_DNA"/>
</dbReference>
<dbReference type="PANTHER" id="PTHR33877">
    <property type="entry name" value="SLL1193 PROTEIN"/>
    <property type="match status" value="1"/>
</dbReference>
<dbReference type="InterPro" id="IPR002711">
    <property type="entry name" value="HNH"/>
</dbReference>
<reference evidence="3" key="1">
    <citation type="submission" date="2018-06" db="EMBL/GenBank/DDBJ databases">
        <authorList>
            <person name="Zhirakovskaya E."/>
        </authorList>
    </citation>
    <scope>NUCLEOTIDE SEQUENCE [LARGE SCALE GENOMIC DNA]</scope>
</reference>
<feature type="domain" description="HNH nuclease" evidence="1">
    <location>
        <begin position="13"/>
        <end position="73"/>
    </location>
</feature>
<keyword evidence="2" id="KW-0540">Nuclease</keyword>
<dbReference type="GO" id="GO:0008270">
    <property type="term" value="F:zinc ion binding"/>
    <property type="evidence" value="ECO:0007669"/>
    <property type="project" value="InterPro"/>
</dbReference>
<evidence type="ECO:0000313" key="3">
    <source>
        <dbReference type="Proteomes" id="UP000259472"/>
    </source>
</evidence>
<evidence type="ECO:0000259" key="1">
    <source>
        <dbReference type="SMART" id="SM00507"/>
    </source>
</evidence>
<keyword evidence="2" id="KW-0378">Hydrolase</keyword>
<dbReference type="Proteomes" id="UP000259472">
    <property type="component" value="Segment"/>
</dbReference>
<name>A0A345KV88_9CAUD</name>
<protein>
    <submittedName>
        <fullName evidence="2">HNH endonuclease</fullName>
    </submittedName>
</protein>
<dbReference type="InterPro" id="IPR003615">
    <property type="entry name" value="HNH_nuc"/>
</dbReference>
<dbReference type="GeneID" id="60321664"/>
<organism evidence="2 3">
    <name type="scientific">Mycobacterium phage Aminay</name>
    <dbReference type="NCBI Taxonomy" id="2250291"/>
    <lineage>
        <taxon>Viruses</taxon>
        <taxon>Duplodnaviria</taxon>
        <taxon>Heunggongvirae</taxon>
        <taxon>Uroviricota</taxon>
        <taxon>Caudoviricetes</taxon>
        <taxon>Weiservirinae</taxon>
        <taxon>Aminayvirus</taxon>
        <taxon>Aminayvirus aminay</taxon>
    </lineage>
</organism>
<dbReference type="KEGG" id="vg:60321664"/>